<accession>A0ABW4ZP19</accession>
<evidence type="ECO:0000256" key="3">
    <source>
        <dbReference type="ARBA" id="ARBA00022729"/>
    </source>
</evidence>
<protein>
    <submittedName>
        <fullName evidence="9">RagB/SusD family nutrient uptake outer membrane protein</fullName>
    </submittedName>
</protein>
<name>A0ABW4ZP19_9SPHI</name>
<keyword evidence="4" id="KW-0472">Membrane</keyword>
<dbReference type="InterPro" id="IPR033985">
    <property type="entry name" value="SusD-like_N"/>
</dbReference>
<evidence type="ECO:0000313" key="10">
    <source>
        <dbReference type="Proteomes" id="UP001597387"/>
    </source>
</evidence>
<comment type="subcellular location">
    <subcellularLocation>
        <location evidence="1">Cell outer membrane</location>
    </subcellularLocation>
</comment>
<keyword evidence="5" id="KW-0998">Cell outer membrane</keyword>
<feature type="domain" description="RagB/SusD" evidence="7">
    <location>
        <begin position="318"/>
        <end position="666"/>
    </location>
</feature>
<dbReference type="Proteomes" id="UP001597387">
    <property type="component" value="Unassembled WGS sequence"/>
</dbReference>
<dbReference type="InterPro" id="IPR011990">
    <property type="entry name" value="TPR-like_helical_dom_sf"/>
</dbReference>
<proteinExistence type="inferred from homology"/>
<dbReference type="Gene3D" id="1.25.40.390">
    <property type="match status" value="1"/>
</dbReference>
<comment type="similarity">
    <text evidence="2">Belongs to the SusD family.</text>
</comment>
<dbReference type="Pfam" id="PF14322">
    <property type="entry name" value="SusD-like_3"/>
    <property type="match status" value="1"/>
</dbReference>
<evidence type="ECO:0000256" key="5">
    <source>
        <dbReference type="ARBA" id="ARBA00023237"/>
    </source>
</evidence>
<organism evidence="9 10">
    <name type="scientific">Paradesertivirga mongoliensis</name>
    <dbReference type="NCBI Taxonomy" id="2100740"/>
    <lineage>
        <taxon>Bacteria</taxon>
        <taxon>Pseudomonadati</taxon>
        <taxon>Bacteroidota</taxon>
        <taxon>Sphingobacteriia</taxon>
        <taxon>Sphingobacteriales</taxon>
        <taxon>Sphingobacteriaceae</taxon>
        <taxon>Paradesertivirga</taxon>
    </lineage>
</organism>
<evidence type="ECO:0000256" key="6">
    <source>
        <dbReference type="SAM" id="MobiDB-lite"/>
    </source>
</evidence>
<reference evidence="10" key="1">
    <citation type="journal article" date="2019" name="Int. J. Syst. Evol. Microbiol.">
        <title>The Global Catalogue of Microorganisms (GCM) 10K type strain sequencing project: providing services to taxonomists for standard genome sequencing and annotation.</title>
        <authorList>
            <consortium name="The Broad Institute Genomics Platform"/>
            <consortium name="The Broad Institute Genome Sequencing Center for Infectious Disease"/>
            <person name="Wu L."/>
            <person name="Ma J."/>
        </authorList>
    </citation>
    <scope>NUCLEOTIDE SEQUENCE [LARGE SCALE GENOMIC DNA]</scope>
    <source>
        <strain evidence="10">KCTC 42217</strain>
    </source>
</reference>
<dbReference type="InterPro" id="IPR012944">
    <property type="entry name" value="SusD_RagB_dom"/>
</dbReference>
<dbReference type="SUPFAM" id="SSF48452">
    <property type="entry name" value="TPR-like"/>
    <property type="match status" value="1"/>
</dbReference>
<comment type="caution">
    <text evidence="9">The sequence shown here is derived from an EMBL/GenBank/DDBJ whole genome shotgun (WGS) entry which is preliminary data.</text>
</comment>
<dbReference type="PROSITE" id="PS51257">
    <property type="entry name" value="PROKAR_LIPOPROTEIN"/>
    <property type="match status" value="1"/>
</dbReference>
<feature type="region of interest" description="Disordered" evidence="6">
    <location>
        <begin position="408"/>
        <end position="427"/>
    </location>
</feature>
<dbReference type="EMBL" id="JBHUHZ010000003">
    <property type="protein sequence ID" value="MFD2163823.1"/>
    <property type="molecule type" value="Genomic_DNA"/>
</dbReference>
<dbReference type="RefSeq" id="WP_255905063.1">
    <property type="nucleotide sequence ID" value="NZ_JAFMZO010000004.1"/>
</dbReference>
<evidence type="ECO:0000256" key="4">
    <source>
        <dbReference type="ARBA" id="ARBA00023136"/>
    </source>
</evidence>
<evidence type="ECO:0000256" key="2">
    <source>
        <dbReference type="ARBA" id="ARBA00006275"/>
    </source>
</evidence>
<evidence type="ECO:0000259" key="7">
    <source>
        <dbReference type="Pfam" id="PF07980"/>
    </source>
</evidence>
<keyword evidence="10" id="KW-1185">Reference proteome</keyword>
<evidence type="ECO:0000313" key="9">
    <source>
        <dbReference type="EMBL" id="MFD2163823.1"/>
    </source>
</evidence>
<evidence type="ECO:0000259" key="8">
    <source>
        <dbReference type="Pfam" id="PF14322"/>
    </source>
</evidence>
<dbReference type="Pfam" id="PF07980">
    <property type="entry name" value="SusD_RagB"/>
    <property type="match status" value="1"/>
</dbReference>
<evidence type="ECO:0000256" key="1">
    <source>
        <dbReference type="ARBA" id="ARBA00004442"/>
    </source>
</evidence>
<sequence>MNRNKIIWFFASLCIIVSASCKKDFLEEKRDLNGENEQVFKDPVLAQSYVDYMYYSFQPGDNAAAFSWELAHGDAFSRTTEEFAGQTDWNRVWSKIDYNQNHASKYFGEKLPTGGPKNNPYTRIKQINIFLSEIDKYGLPEKLREELKGQMLFWRAFQYFDLVRLYGGVPLILEPQNPIVIEGAASIEVPRSKSSEVIEQIVADLDAATEFLPPNWGNSDWGRITSGGAAALKGRVLLTWASPQFNRNDDRARWQRAYDANLAAKNLLEASGFGLYKKGSLANATAWEKMFFEEYNNPEAVIITGFNSVISDQVQKNNGWEQAARPREIEGAGSLSPTKQIMDAFPMKDGKDRNSSTYTYDPNKFYKNRDPRFYKTFAYNGSHWPFNEDKNYRLWTYSWFSAASKATPDKTTETAGSNSSGIYIRKGTNPDASNSRGDFGYSGTDFMEMRFAEVVLNLAESAIGIDKLSEGLTLIKSIRERAGVENLDLAYGLSNVVTRDQHFAAAINERKIEFAFEGKRFWDLRRWMLFDDEFGTLTRLGMDPLNGTRRTGIWIYVKKDDGSKYVEVTKPDPTTDPKVIGDPMLVNSRGVVPVISREPAAYPPGITTFDEYLDYLYDNHFVVIEKDNLDPTNNNWKFKWYKEYYFLGINKSILDVSPYLEQTQGWNSVNGAGTFDPLQ</sequence>
<feature type="domain" description="SusD-like N-terminal" evidence="8">
    <location>
        <begin position="24"/>
        <end position="238"/>
    </location>
</feature>
<keyword evidence="3" id="KW-0732">Signal</keyword>
<gene>
    <name evidence="9" type="ORF">ACFSJU_15555</name>
</gene>